<organism evidence="1 2">
    <name type="scientific">Mesorhabditis spiculigera</name>
    <dbReference type="NCBI Taxonomy" id="96644"/>
    <lineage>
        <taxon>Eukaryota</taxon>
        <taxon>Metazoa</taxon>
        <taxon>Ecdysozoa</taxon>
        <taxon>Nematoda</taxon>
        <taxon>Chromadorea</taxon>
        <taxon>Rhabditida</taxon>
        <taxon>Rhabditina</taxon>
        <taxon>Rhabditomorpha</taxon>
        <taxon>Rhabditoidea</taxon>
        <taxon>Rhabditidae</taxon>
        <taxon>Mesorhabditinae</taxon>
        <taxon>Mesorhabditis</taxon>
    </lineage>
</organism>
<reference evidence="1" key="1">
    <citation type="submission" date="2023-06" db="EMBL/GenBank/DDBJ databases">
        <authorList>
            <person name="Delattre M."/>
        </authorList>
    </citation>
    <scope>NUCLEOTIDE SEQUENCE</scope>
    <source>
        <strain evidence="1">AF72</strain>
    </source>
</reference>
<protein>
    <submittedName>
        <fullName evidence="1">Uncharacterized protein</fullName>
    </submittedName>
</protein>
<evidence type="ECO:0000313" key="2">
    <source>
        <dbReference type="Proteomes" id="UP001177023"/>
    </source>
</evidence>
<dbReference type="Proteomes" id="UP001177023">
    <property type="component" value="Unassembled WGS sequence"/>
</dbReference>
<evidence type="ECO:0000313" key="1">
    <source>
        <dbReference type="EMBL" id="CAJ0582346.1"/>
    </source>
</evidence>
<proteinExistence type="predicted"/>
<accession>A0AA36D7P6</accession>
<gene>
    <name evidence="1" type="ORF">MSPICULIGERA_LOCUS20482</name>
</gene>
<feature type="non-terminal residue" evidence="1">
    <location>
        <position position="1"/>
    </location>
</feature>
<keyword evidence="2" id="KW-1185">Reference proteome</keyword>
<name>A0AA36D7P6_9BILA</name>
<comment type="caution">
    <text evidence="1">The sequence shown here is derived from an EMBL/GenBank/DDBJ whole genome shotgun (WGS) entry which is preliminary data.</text>
</comment>
<dbReference type="EMBL" id="CATQJA010002664">
    <property type="protein sequence ID" value="CAJ0582346.1"/>
    <property type="molecule type" value="Genomic_DNA"/>
</dbReference>
<sequence>MCIEHPKTGALEGSGMGFDTFLLKRTLEQFVDDIAEESKELIIERPRFAYAVLVVADATSGEFCQASCIRQLDVDLQEAVTVREPYFDDEIARALRRLEESNHLLEDESAPQADTPPMSPQLTELDASKTMLQHSPIRPQIAERKVTML</sequence>
<dbReference type="AlphaFoldDB" id="A0AA36D7P6"/>